<dbReference type="Proteomes" id="UP001234989">
    <property type="component" value="Chromosome 2"/>
</dbReference>
<dbReference type="GO" id="GO:0016787">
    <property type="term" value="F:hydrolase activity"/>
    <property type="evidence" value="ECO:0007669"/>
    <property type="project" value="UniProtKB-KW"/>
</dbReference>
<dbReference type="PANTHER" id="PTHR37984:SF5">
    <property type="entry name" value="PROTEIN NYNRIN-LIKE"/>
    <property type="match status" value="1"/>
</dbReference>
<dbReference type="EMBL" id="CP133613">
    <property type="protein sequence ID" value="WMV13767.1"/>
    <property type="molecule type" value="Genomic_DNA"/>
</dbReference>
<gene>
    <name evidence="8" type="ORF">MTR67_007152</name>
</gene>
<dbReference type="InterPro" id="IPR043128">
    <property type="entry name" value="Rev_trsase/Diguanyl_cyclase"/>
</dbReference>
<sequence>MPLCRPYARNANARNTSVVPPVPDHQVSNADFQNAIQLLAQSGGSLAAKWKENKGENATPVTWECFTRAILDKFFPRELTEAKAKEFINLRQGSMVFKHYFDLIAIVFIDDMLIYSRNEEEHVTHLRVILQNLKDLQLLAMFSKYIRSFLGLAGYYRRFVEGFSSIAPLTKLTQKKVKFQWSDECEKNFLKLKTRLTTTPVLTLSKGSDGCVIYCDASIVVLAVVFALKIWRHYLYGVHIDVFIVHKSLQYVFTHKELNLRQRRWLEFLKNYEMNVLYSPGRGMVSGPESVHHQPKLRTTVTFTVCGPPYGPWWGMCTGPQNQ</sequence>
<evidence type="ECO:0000313" key="9">
    <source>
        <dbReference type="Proteomes" id="UP001234989"/>
    </source>
</evidence>
<protein>
    <recommendedName>
        <fullName evidence="7">Reverse transcriptase RNase H-like domain-containing protein</fullName>
    </recommendedName>
</protein>
<dbReference type="Gene3D" id="3.30.70.270">
    <property type="match status" value="1"/>
</dbReference>
<dbReference type="GO" id="GO:0004519">
    <property type="term" value="F:endonuclease activity"/>
    <property type="evidence" value="ECO:0007669"/>
    <property type="project" value="UniProtKB-KW"/>
</dbReference>
<keyword evidence="9" id="KW-1185">Reference proteome</keyword>
<dbReference type="SUPFAM" id="SSF56672">
    <property type="entry name" value="DNA/RNA polymerases"/>
    <property type="match status" value="1"/>
</dbReference>
<evidence type="ECO:0000256" key="2">
    <source>
        <dbReference type="ARBA" id="ARBA00022695"/>
    </source>
</evidence>
<keyword evidence="6" id="KW-0695">RNA-directed DNA polymerase</keyword>
<keyword evidence="2" id="KW-0548">Nucleotidyltransferase</keyword>
<evidence type="ECO:0000256" key="5">
    <source>
        <dbReference type="ARBA" id="ARBA00022801"/>
    </source>
</evidence>
<dbReference type="InterPro" id="IPR050951">
    <property type="entry name" value="Retrovirus_Pol_polyprotein"/>
</dbReference>
<keyword evidence="4" id="KW-0255">Endonuclease</keyword>
<organism evidence="8 9">
    <name type="scientific">Solanum verrucosum</name>
    <dbReference type="NCBI Taxonomy" id="315347"/>
    <lineage>
        <taxon>Eukaryota</taxon>
        <taxon>Viridiplantae</taxon>
        <taxon>Streptophyta</taxon>
        <taxon>Embryophyta</taxon>
        <taxon>Tracheophyta</taxon>
        <taxon>Spermatophyta</taxon>
        <taxon>Magnoliopsida</taxon>
        <taxon>eudicotyledons</taxon>
        <taxon>Gunneridae</taxon>
        <taxon>Pentapetalae</taxon>
        <taxon>asterids</taxon>
        <taxon>lamiids</taxon>
        <taxon>Solanales</taxon>
        <taxon>Solanaceae</taxon>
        <taxon>Solanoideae</taxon>
        <taxon>Solaneae</taxon>
        <taxon>Solanum</taxon>
    </lineage>
</organism>
<keyword evidence="5" id="KW-0378">Hydrolase</keyword>
<proteinExistence type="predicted"/>
<dbReference type="GO" id="GO:0003964">
    <property type="term" value="F:RNA-directed DNA polymerase activity"/>
    <property type="evidence" value="ECO:0007669"/>
    <property type="project" value="UniProtKB-KW"/>
</dbReference>
<dbReference type="PANTHER" id="PTHR37984">
    <property type="entry name" value="PROTEIN CBG26694"/>
    <property type="match status" value="1"/>
</dbReference>
<evidence type="ECO:0000256" key="1">
    <source>
        <dbReference type="ARBA" id="ARBA00022679"/>
    </source>
</evidence>
<feature type="domain" description="Reverse transcriptase RNase H-like" evidence="7">
    <location>
        <begin position="221"/>
        <end position="272"/>
    </location>
</feature>
<name>A0AAF0PZB2_SOLVR</name>
<keyword evidence="1" id="KW-0808">Transferase</keyword>
<dbReference type="InterPro" id="IPR043502">
    <property type="entry name" value="DNA/RNA_pol_sf"/>
</dbReference>
<evidence type="ECO:0000256" key="4">
    <source>
        <dbReference type="ARBA" id="ARBA00022759"/>
    </source>
</evidence>
<keyword evidence="3" id="KW-0540">Nuclease</keyword>
<dbReference type="AlphaFoldDB" id="A0AAF0PZB2"/>
<dbReference type="InterPro" id="IPR041373">
    <property type="entry name" value="RT_RNaseH"/>
</dbReference>
<reference evidence="8" key="1">
    <citation type="submission" date="2023-08" db="EMBL/GenBank/DDBJ databases">
        <title>A de novo genome assembly of Solanum verrucosum Schlechtendal, a Mexican diploid species geographically isolated from the other diploid A-genome species in potato relatives.</title>
        <authorList>
            <person name="Hosaka K."/>
        </authorList>
    </citation>
    <scope>NUCLEOTIDE SEQUENCE</scope>
    <source>
        <tissue evidence="8">Young leaves</tissue>
    </source>
</reference>
<dbReference type="Pfam" id="PF17917">
    <property type="entry name" value="RT_RNaseH"/>
    <property type="match status" value="1"/>
</dbReference>
<evidence type="ECO:0000259" key="7">
    <source>
        <dbReference type="Pfam" id="PF17917"/>
    </source>
</evidence>
<evidence type="ECO:0000256" key="3">
    <source>
        <dbReference type="ARBA" id="ARBA00022722"/>
    </source>
</evidence>
<dbReference type="FunFam" id="3.30.70.270:FF:000020">
    <property type="entry name" value="Transposon Tf2-6 polyprotein-like Protein"/>
    <property type="match status" value="1"/>
</dbReference>
<evidence type="ECO:0000313" key="8">
    <source>
        <dbReference type="EMBL" id="WMV13767.1"/>
    </source>
</evidence>
<accession>A0AAF0PZB2</accession>
<evidence type="ECO:0000256" key="6">
    <source>
        <dbReference type="ARBA" id="ARBA00022918"/>
    </source>
</evidence>